<accession>D6TN40</accession>
<dbReference type="Proteomes" id="UP000004508">
    <property type="component" value="Unassembled WGS sequence"/>
</dbReference>
<dbReference type="AlphaFoldDB" id="D6TN40"/>
<gene>
    <name evidence="1" type="ORF">Krac_8517</name>
</gene>
<name>D6TN40_KTERA</name>
<protein>
    <submittedName>
        <fullName evidence="1">Uncharacterized protein</fullName>
    </submittedName>
</protein>
<evidence type="ECO:0000313" key="1">
    <source>
        <dbReference type="EMBL" id="EFH87190.1"/>
    </source>
</evidence>
<dbReference type="EMBL" id="ADVG01000002">
    <property type="protein sequence ID" value="EFH87190.1"/>
    <property type="molecule type" value="Genomic_DNA"/>
</dbReference>
<dbReference type="STRING" id="485913.Krac_8517"/>
<sequence>MFQNYFQLYGNFASATTEVEIAQRKEGEVAGLAQPIPPPHPLFSEQLIIVRA</sequence>
<proteinExistence type="predicted"/>
<evidence type="ECO:0000313" key="2">
    <source>
        <dbReference type="Proteomes" id="UP000004508"/>
    </source>
</evidence>
<dbReference type="InParanoid" id="D6TN40"/>
<keyword evidence="2" id="KW-1185">Reference proteome</keyword>
<comment type="caution">
    <text evidence="1">The sequence shown here is derived from an EMBL/GenBank/DDBJ whole genome shotgun (WGS) entry which is preliminary data.</text>
</comment>
<reference evidence="1 2" key="1">
    <citation type="journal article" date="2011" name="Stand. Genomic Sci.">
        <title>Non-contiguous finished genome sequence and contextual data of the filamentous soil bacterium Ktedonobacter racemifer type strain (SOSP1-21).</title>
        <authorList>
            <person name="Chang Y.J."/>
            <person name="Land M."/>
            <person name="Hauser L."/>
            <person name="Chertkov O."/>
            <person name="Del Rio T.G."/>
            <person name="Nolan M."/>
            <person name="Copeland A."/>
            <person name="Tice H."/>
            <person name="Cheng J.F."/>
            <person name="Lucas S."/>
            <person name="Han C."/>
            <person name="Goodwin L."/>
            <person name="Pitluck S."/>
            <person name="Ivanova N."/>
            <person name="Ovchinikova G."/>
            <person name="Pati A."/>
            <person name="Chen A."/>
            <person name="Palaniappan K."/>
            <person name="Mavromatis K."/>
            <person name="Liolios K."/>
            <person name="Brettin T."/>
            <person name="Fiebig A."/>
            <person name="Rohde M."/>
            <person name="Abt B."/>
            <person name="Goker M."/>
            <person name="Detter J.C."/>
            <person name="Woyke T."/>
            <person name="Bristow J."/>
            <person name="Eisen J.A."/>
            <person name="Markowitz V."/>
            <person name="Hugenholtz P."/>
            <person name="Kyrpides N.C."/>
            <person name="Klenk H.P."/>
            <person name="Lapidus A."/>
        </authorList>
    </citation>
    <scope>NUCLEOTIDE SEQUENCE [LARGE SCALE GENOMIC DNA]</scope>
    <source>
        <strain evidence="2">DSM 44963</strain>
    </source>
</reference>
<organism evidence="1 2">
    <name type="scientific">Ktedonobacter racemifer DSM 44963</name>
    <dbReference type="NCBI Taxonomy" id="485913"/>
    <lineage>
        <taxon>Bacteria</taxon>
        <taxon>Bacillati</taxon>
        <taxon>Chloroflexota</taxon>
        <taxon>Ktedonobacteria</taxon>
        <taxon>Ktedonobacterales</taxon>
        <taxon>Ktedonobacteraceae</taxon>
        <taxon>Ktedonobacter</taxon>
    </lineage>
</organism>